<feature type="compositionally biased region" description="Low complexity" evidence="1">
    <location>
        <begin position="47"/>
        <end position="95"/>
    </location>
</feature>
<reference evidence="4" key="1">
    <citation type="journal article" date="2015" name="J. Biotechnol.">
        <title>Complete genome sequence of the actinobacterium Streptomyces glaucescens GLA.O (DSM 40922) consisting of a linear chromosome and one linear plasmid.</title>
        <authorList>
            <person name="Ortseifen V."/>
            <person name="Winkler A."/>
            <person name="Albersmeier A."/>
            <person name="Wendler S."/>
            <person name="Puhler A."/>
            <person name="Kalinowski J."/>
            <person name="Ruckert C."/>
        </authorList>
    </citation>
    <scope>NUCLEOTIDE SEQUENCE [LARGE SCALE GENOMIC DNA]</scope>
    <source>
        <strain evidence="4">DSM 40922 / GLA O</strain>
    </source>
</reference>
<gene>
    <name evidence="3" type="ORF">SGLAU_14330</name>
</gene>
<dbReference type="HOGENOM" id="CLU_036397_0_0_11"/>
<evidence type="ECO:0000256" key="2">
    <source>
        <dbReference type="SAM" id="Phobius"/>
    </source>
</evidence>
<feature type="region of interest" description="Disordered" evidence="1">
    <location>
        <begin position="1"/>
        <end position="148"/>
    </location>
</feature>
<organism evidence="3 4">
    <name type="scientific">Streptomyces glaucescens</name>
    <dbReference type="NCBI Taxonomy" id="1907"/>
    <lineage>
        <taxon>Bacteria</taxon>
        <taxon>Bacillati</taxon>
        <taxon>Actinomycetota</taxon>
        <taxon>Actinomycetes</taxon>
        <taxon>Kitasatosporales</taxon>
        <taxon>Streptomycetaceae</taxon>
        <taxon>Streptomyces</taxon>
    </lineage>
</organism>
<dbReference type="Gene3D" id="2.130.10.10">
    <property type="entry name" value="YVTN repeat-like/Quinoprotein amine dehydrogenase"/>
    <property type="match status" value="1"/>
</dbReference>
<evidence type="ECO:0000313" key="3">
    <source>
        <dbReference type="EMBL" id="AIR98851.1"/>
    </source>
</evidence>
<keyword evidence="4" id="KW-1185">Reference proteome</keyword>
<dbReference type="PANTHER" id="PTHR34512">
    <property type="entry name" value="CELL SURFACE PROTEIN"/>
    <property type="match status" value="1"/>
</dbReference>
<feature type="compositionally biased region" description="Pro residues" evidence="1">
    <location>
        <begin position="1"/>
        <end position="11"/>
    </location>
</feature>
<feature type="compositionally biased region" description="Low complexity" evidence="1">
    <location>
        <begin position="105"/>
        <end position="131"/>
    </location>
</feature>
<dbReference type="SMART" id="SM00564">
    <property type="entry name" value="PQQ"/>
    <property type="match status" value="2"/>
</dbReference>
<dbReference type="InterPro" id="IPR011047">
    <property type="entry name" value="Quinoprotein_ADH-like_sf"/>
</dbReference>
<feature type="compositionally biased region" description="Basic and acidic residues" evidence="1">
    <location>
        <begin position="176"/>
        <end position="191"/>
    </location>
</feature>
<dbReference type="STRING" id="1907.SGLAU_14330"/>
<dbReference type="InterPro" id="IPR018391">
    <property type="entry name" value="PQQ_b-propeller_rpt"/>
</dbReference>
<feature type="region of interest" description="Disordered" evidence="1">
    <location>
        <begin position="172"/>
        <end position="221"/>
    </location>
</feature>
<keyword evidence="2" id="KW-0812">Transmembrane</keyword>
<dbReference type="Proteomes" id="UP000029482">
    <property type="component" value="Chromosome"/>
</dbReference>
<accession>A0A089XAD6</accession>
<dbReference type="eggNOG" id="COG1187">
    <property type="taxonomic scope" value="Bacteria"/>
</dbReference>
<dbReference type="SUPFAM" id="SSF50998">
    <property type="entry name" value="Quinoprotein alcohol dehydrogenase-like"/>
    <property type="match status" value="1"/>
</dbReference>
<keyword evidence="2" id="KW-1133">Transmembrane helix</keyword>
<keyword evidence="2" id="KW-0472">Membrane</keyword>
<dbReference type="AlphaFoldDB" id="A0A089XAD6"/>
<dbReference type="OrthoDB" id="3944519at2"/>
<evidence type="ECO:0000313" key="4">
    <source>
        <dbReference type="Proteomes" id="UP000029482"/>
    </source>
</evidence>
<dbReference type="RefSeq" id="WP_043501604.1">
    <property type="nucleotide sequence ID" value="NZ_CP009438.1"/>
</dbReference>
<protein>
    <submittedName>
        <fullName evidence="3">Secreted protein</fullName>
    </submittedName>
</protein>
<dbReference type="InterPro" id="IPR015943">
    <property type="entry name" value="WD40/YVTN_repeat-like_dom_sf"/>
</dbReference>
<feature type="transmembrane region" description="Helical" evidence="2">
    <location>
        <begin position="151"/>
        <end position="171"/>
    </location>
</feature>
<dbReference type="EMBL" id="CP009438">
    <property type="protein sequence ID" value="AIR98851.1"/>
    <property type="molecule type" value="Genomic_DNA"/>
</dbReference>
<dbReference type="KEGG" id="sgu:SGLAU_14330"/>
<name>A0A089XAD6_STRGA</name>
<dbReference type="eggNOG" id="COG1520">
    <property type="taxonomic scope" value="Bacteria"/>
</dbReference>
<sequence>MTQPPNQPPQPGGFGAPQDPPPGGFGAPQNPGPGNPVPPAQPPGAPQPGYGYPQQPGPYGAPQQPGPYGYPQQPGPYGAPQQPGPYGQPGQQPGPYGQPQPGPYGAPQQPGPYGQPTQPGYGYPQAQYPGAPGTPPPGGSGTRNPFKGKPALAVGAAVAALLVIGGTVYAVTGGDDGGKKEPVAGKSDDPKPTAPESPVDPGDGSGDGGADPDDLNEGRRPGESKVLWYKEAPDAPGSGAEANGMWITDRTAVKAAYKDLVGYGVGDGAPAWDTLTFPQKICATTAQKTADDKIVVAYMSGASDRAKCNQLQQVDLNTGKKGWSGEIADGALFDSTITVELSIAGNTLMVGRSQSGTAYDVTTGKKLYDKKKYGDACFPAAFSGGTRLIQVASCGAGTDNEHDELQELDPKTGKVKWTFAYEKGWRIGRTFSVDPLVVYSTNEDKDTWNIATFTPAGRIRSQVDIKDRIAPECGWAILQRDLNGCLGVAVDANTLYLPTEATTGANEVIAIDLAKGKEKWRVKSPTDQTILPLKTEGGKLVAYVEPSYDAGGRVVSIATAGAGHEPVTLLQNPASASEVENGFFSRDIDWADGRLYLSTTRLSGDDDAKEKLMLAYGK</sequence>
<evidence type="ECO:0000256" key="1">
    <source>
        <dbReference type="SAM" id="MobiDB-lite"/>
    </source>
</evidence>
<dbReference type="PANTHER" id="PTHR34512:SF30">
    <property type="entry name" value="OUTER MEMBRANE PROTEIN ASSEMBLY FACTOR BAMB"/>
    <property type="match status" value="1"/>
</dbReference>
<feature type="compositionally biased region" description="Pro residues" evidence="1">
    <location>
        <begin position="30"/>
        <end position="46"/>
    </location>
</feature>
<proteinExistence type="predicted"/>